<dbReference type="InterPro" id="IPR012675">
    <property type="entry name" value="Beta-grasp_dom_sf"/>
</dbReference>
<dbReference type="GO" id="GO:0016887">
    <property type="term" value="F:ATP hydrolysis activity"/>
    <property type="evidence" value="ECO:0007669"/>
    <property type="project" value="InterPro"/>
</dbReference>
<dbReference type="InterPro" id="IPR013029">
    <property type="entry name" value="YchF_C"/>
</dbReference>
<dbReference type="InterPro" id="IPR027417">
    <property type="entry name" value="P-loop_NTPase"/>
</dbReference>
<evidence type="ECO:0000256" key="3">
    <source>
        <dbReference type="ARBA" id="ARBA00022741"/>
    </source>
</evidence>
<proteinExistence type="predicted"/>
<dbReference type="InterPro" id="IPR006073">
    <property type="entry name" value="GTP-bd"/>
</dbReference>
<comment type="caution">
    <text evidence="7">The sequence shown here is derived from an EMBL/GenBank/DDBJ whole genome shotgun (WGS) entry which is preliminary data.</text>
</comment>
<dbReference type="PANTHER" id="PTHR23305">
    <property type="entry name" value="OBG GTPASE FAMILY"/>
    <property type="match status" value="1"/>
</dbReference>
<evidence type="ECO:0000256" key="1">
    <source>
        <dbReference type="ARBA" id="ARBA00001946"/>
    </source>
</evidence>
<keyword evidence="2" id="KW-0479">Metal-binding</keyword>
<evidence type="ECO:0000256" key="4">
    <source>
        <dbReference type="ARBA" id="ARBA00022840"/>
    </source>
</evidence>
<dbReference type="SUPFAM" id="SSF81271">
    <property type="entry name" value="TGS-like"/>
    <property type="match status" value="1"/>
</dbReference>
<organism evidence="7">
    <name type="scientific">marine sediment metagenome</name>
    <dbReference type="NCBI Taxonomy" id="412755"/>
    <lineage>
        <taxon>unclassified sequences</taxon>
        <taxon>metagenomes</taxon>
        <taxon>ecological metagenomes</taxon>
    </lineage>
</organism>
<keyword evidence="4" id="KW-0067">ATP-binding</keyword>
<reference evidence="7" key="1">
    <citation type="journal article" date="2014" name="Front. Microbiol.">
        <title>High frequency of phylogenetically diverse reductive dehalogenase-homologous genes in deep subseafloor sedimentary metagenomes.</title>
        <authorList>
            <person name="Kawai M."/>
            <person name="Futagami T."/>
            <person name="Toyoda A."/>
            <person name="Takaki Y."/>
            <person name="Nishi S."/>
            <person name="Hori S."/>
            <person name="Arai W."/>
            <person name="Tsubouchi T."/>
            <person name="Morono Y."/>
            <person name="Uchiyama I."/>
            <person name="Ito T."/>
            <person name="Fujiyama A."/>
            <person name="Inagaki F."/>
            <person name="Takami H."/>
        </authorList>
    </citation>
    <scope>NUCLEOTIDE SEQUENCE</scope>
    <source>
        <strain evidence="7">Expedition CK06-06</strain>
    </source>
</reference>
<dbReference type="Gene3D" id="3.40.50.300">
    <property type="entry name" value="P-loop containing nucleotide triphosphate hydrolases"/>
    <property type="match status" value="1"/>
</dbReference>
<dbReference type="Gene3D" id="3.10.20.30">
    <property type="match status" value="1"/>
</dbReference>
<dbReference type="PIRSF" id="PIRSF006641">
    <property type="entry name" value="CHP00092"/>
    <property type="match status" value="1"/>
</dbReference>
<dbReference type="GO" id="GO:0005525">
    <property type="term" value="F:GTP binding"/>
    <property type="evidence" value="ECO:0007669"/>
    <property type="project" value="InterPro"/>
</dbReference>
<dbReference type="GO" id="GO:0005737">
    <property type="term" value="C:cytoplasm"/>
    <property type="evidence" value="ECO:0007669"/>
    <property type="project" value="TreeGrafter"/>
</dbReference>
<dbReference type="Pfam" id="PF01926">
    <property type="entry name" value="MMR_HSR1"/>
    <property type="match status" value="1"/>
</dbReference>
<dbReference type="InterPro" id="IPR023192">
    <property type="entry name" value="TGS-like_dom_sf"/>
</dbReference>
<dbReference type="PROSITE" id="PS51880">
    <property type="entry name" value="TGS"/>
    <property type="match status" value="1"/>
</dbReference>
<feature type="coiled-coil region" evidence="5">
    <location>
        <begin position="122"/>
        <end position="149"/>
    </location>
</feature>
<comment type="cofactor">
    <cofactor evidence="1">
        <name>Mg(2+)</name>
        <dbReference type="ChEBI" id="CHEBI:18420"/>
    </cofactor>
</comment>
<dbReference type="CDD" id="cd04867">
    <property type="entry name" value="TGS_YchF_OLA1"/>
    <property type="match status" value="1"/>
</dbReference>
<dbReference type="AlphaFoldDB" id="X0TK62"/>
<dbReference type="InterPro" id="IPR004095">
    <property type="entry name" value="TGS"/>
</dbReference>
<name>X0TK62_9ZZZZ</name>
<gene>
    <name evidence="7" type="ORF">S01H1_00963</name>
</gene>
<feature type="domain" description="TGS" evidence="6">
    <location>
        <begin position="272"/>
        <end position="355"/>
    </location>
</feature>
<dbReference type="Gene3D" id="1.10.150.300">
    <property type="entry name" value="TGS-like domain"/>
    <property type="match status" value="1"/>
</dbReference>
<dbReference type="SUPFAM" id="SSF52540">
    <property type="entry name" value="P-loop containing nucleoside triphosphate hydrolases"/>
    <property type="match status" value="1"/>
</dbReference>
<dbReference type="PRINTS" id="PR00326">
    <property type="entry name" value="GTP1OBG"/>
</dbReference>
<evidence type="ECO:0000256" key="2">
    <source>
        <dbReference type="ARBA" id="ARBA00022723"/>
    </source>
</evidence>
<protein>
    <recommendedName>
        <fullName evidence="6">TGS domain-containing protein</fullName>
    </recommendedName>
</protein>
<evidence type="ECO:0000313" key="7">
    <source>
        <dbReference type="EMBL" id="GAF76455.1"/>
    </source>
</evidence>
<keyword evidence="5" id="KW-0175">Coiled coil</keyword>
<dbReference type="EMBL" id="BARS01000381">
    <property type="protein sequence ID" value="GAF76455.1"/>
    <property type="molecule type" value="Genomic_DNA"/>
</dbReference>
<keyword evidence="3" id="KW-0547">Nucleotide-binding</keyword>
<dbReference type="Pfam" id="PF06071">
    <property type="entry name" value="YchF-GTPase_C"/>
    <property type="match status" value="1"/>
</dbReference>
<dbReference type="FunFam" id="3.10.20.30:FF:000001">
    <property type="entry name" value="Ribosome-binding ATPase YchF"/>
    <property type="match status" value="1"/>
</dbReference>
<dbReference type="PANTHER" id="PTHR23305:SF18">
    <property type="entry name" value="OBG-TYPE G DOMAIN-CONTAINING PROTEIN"/>
    <property type="match status" value="1"/>
</dbReference>
<dbReference type="GO" id="GO:0046872">
    <property type="term" value="F:metal ion binding"/>
    <property type="evidence" value="ECO:0007669"/>
    <property type="project" value="UniProtKB-KW"/>
</dbReference>
<evidence type="ECO:0000259" key="6">
    <source>
        <dbReference type="PROSITE" id="PS51880"/>
    </source>
</evidence>
<dbReference type="InterPro" id="IPR012676">
    <property type="entry name" value="TGS-like"/>
</dbReference>
<evidence type="ECO:0000256" key="5">
    <source>
        <dbReference type="SAM" id="Coils"/>
    </source>
</evidence>
<dbReference type="GO" id="GO:0005524">
    <property type="term" value="F:ATP binding"/>
    <property type="evidence" value="ECO:0007669"/>
    <property type="project" value="UniProtKB-KW"/>
</dbReference>
<accession>X0TK62</accession>
<sequence length="357" mass="40690">MKIGIVGMPLTGKTTLFNLLTGQHKETSAYSSKGTKNIGIATVCDQRIEYLSSLYHPKKTTYAAIEFVDIGGISPELPTKEKVEIFSLIQDAEALLFVIRLFEDSTVAGEKDPIVQVENLKYELLLRDLEVVENRLGNLKKSKKELTHDELREEEVLEKCDQYLSDDKFLSSFEFTEDEIKRISGFSFYTLKPIIIALNLSEEQFRSNVFPRKEELNQLIKDNNMVSIDICGKMEMEINQLELEERQVFLEDLGLKESGIERLCRIGYEHLGLITFFTVVKDEVRAWTIKKGTHAVKAAGKVHSDIERGFIRAEIARYQDLVTLGSMHAIKEKGLLKIEGKDAIIEDGDIINFRFNV</sequence>
<dbReference type="InterPro" id="IPR004396">
    <property type="entry name" value="ATPase_YchF/OLA1"/>
</dbReference>